<dbReference type="InterPro" id="IPR029480">
    <property type="entry name" value="Transpos_assoc"/>
</dbReference>
<reference evidence="6" key="1">
    <citation type="submission" date="2024-03" db="EMBL/GenBank/DDBJ databases">
        <title>WGS assembly of Saponaria officinalis var. Norfolk2.</title>
        <authorList>
            <person name="Jenkins J."/>
            <person name="Shu S."/>
            <person name="Grimwood J."/>
            <person name="Barry K."/>
            <person name="Goodstein D."/>
            <person name="Schmutz J."/>
            <person name="Leebens-Mack J."/>
            <person name="Osbourn A."/>
        </authorList>
    </citation>
    <scope>NUCLEOTIDE SEQUENCE [LARGE SCALE GENOMIC DNA]</scope>
    <source>
        <strain evidence="6">JIC</strain>
    </source>
</reference>
<dbReference type="Pfam" id="PF02902">
    <property type="entry name" value="Peptidase_C48"/>
    <property type="match status" value="1"/>
</dbReference>
<name>A0AAW1MMT3_SAPOF</name>
<evidence type="ECO:0000256" key="3">
    <source>
        <dbReference type="ARBA" id="ARBA00022801"/>
    </source>
</evidence>
<feature type="region of interest" description="Disordered" evidence="4">
    <location>
        <begin position="196"/>
        <end position="219"/>
    </location>
</feature>
<evidence type="ECO:0000256" key="4">
    <source>
        <dbReference type="SAM" id="MobiDB-lite"/>
    </source>
</evidence>
<dbReference type="Gene3D" id="3.40.395.10">
    <property type="entry name" value="Adenoviral Proteinase, Chain A"/>
    <property type="match status" value="1"/>
</dbReference>
<protein>
    <recommendedName>
        <fullName evidence="5">Ubiquitin-like protease family profile domain-containing protein</fullName>
    </recommendedName>
</protein>
<feature type="region of interest" description="Disordered" evidence="4">
    <location>
        <begin position="661"/>
        <end position="693"/>
    </location>
</feature>
<feature type="domain" description="Ubiquitin-like protease family profile" evidence="5">
    <location>
        <begin position="727"/>
        <end position="914"/>
    </location>
</feature>
<dbReference type="EMBL" id="JBDFQZ010000002">
    <property type="protein sequence ID" value="KAK9750073.1"/>
    <property type="molecule type" value="Genomic_DNA"/>
</dbReference>
<gene>
    <name evidence="6" type="ORF">RND81_02G171400</name>
</gene>
<sequence>MMMTSMTAYAWFVGSLRDGMFGERRAMYDNEEDDIVIYILQIPCILRIEASAHFLTEIYDMARTWMIDAKKEDPNYKVGLAEFYEIVAKNLKDSTRIPCPCERCEDDESFEEDEGTRGEYEGEGSDAEFVDVEVDNGTSEVGFGDEEEKVDDSNDFEDTSGHKCFLPLILRIRNGQLLNLYGVDIYRVVMGAKRKSKDKEREKPGVRGRTVARRAQAASEAKTPLPLTWDDETGLPNSPYAADFASWVGVQTKQYVPIDTEDFRKLNPKFADLMLERIRAAFIIPDCYKDYCLSRAAESLRQWKVNVSRYDLYVDKNTGEMKSHPPSKHPNITQTQWNNFKEYRSSAKFQALSTRNRENIVKKDSTFYGSRGGYRLVKETLKKERGEKKFDRHVTWTAGHTTKSDKERTQYDKAIVANIEKVLKEFEEGKFTPTGREDILAKAIGRPEHPGRLRGVPLHVGVTKLFGKTPHKKRKTTKYTDQMVQLLASVVLKINAGGKASEEELKMIESILPNKDNDETDISQHEKVGADEVLSEADEEMSREADGNSSKEKTSPALEISVNEKVNVMKPCILLHLLLQNGTKGVHVAHAQMYLHDQQERITVHSSPLLTDHRKVSIISVFKDHELDPLPVPVGDELTILRDAVNGFVQWPSKHIHIKVPKKTAGGPKDDISTSTHSLPKDQVQEQKRKPLPVPDYQGNGYNEYVRTETMELLRSEAEIRLASQFAIIVELDAEILGFKLNSYVSWDILVIWAGLGKIDVQHLYVWMKYLNSQVIIGDEIPYDSYGFMCPSMLSTHIVSVTYSERVDYIARQLATSKRLIFAPYNEKRDRWVLAAIMPSTKKVFWIDSCHGLPSEAFRDLIRKAFEKKRELNILEQVLVKDDTPPTFIPISGCPRQTDGIQCGYYVCRFMWEIIKNRYIVIPPKYLVHQHNPDEYSFTTQQIDEIRDLWGQFVLQTASAMNDKQ</sequence>
<evidence type="ECO:0000259" key="5">
    <source>
        <dbReference type="PROSITE" id="PS50600"/>
    </source>
</evidence>
<dbReference type="AlphaFoldDB" id="A0AAW1MMT3"/>
<dbReference type="Proteomes" id="UP001443914">
    <property type="component" value="Unassembled WGS sequence"/>
</dbReference>
<proteinExistence type="inferred from homology"/>
<keyword evidence="3" id="KW-0378">Hydrolase</keyword>
<dbReference type="GO" id="GO:0008234">
    <property type="term" value="F:cysteine-type peptidase activity"/>
    <property type="evidence" value="ECO:0007669"/>
    <property type="project" value="InterPro"/>
</dbReference>
<dbReference type="GO" id="GO:0006508">
    <property type="term" value="P:proteolysis"/>
    <property type="evidence" value="ECO:0007669"/>
    <property type="project" value="UniProtKB-KW"/>
</dbReference>
<accession>A0AAW1MMT3</accession>
<dbReference type="InterPro" id="IPR003653">
    <property type="entry name" value="Peptidase_C48_C"/>
</dbReference>
<feature type="region of interest" description="Disordered" evidence="4">
    <location>
        <begin position="515"/>
        <end position="558"/>
    </location>
</feature>
<dbReference type="Pfam" id="PF26133">
    <property type="entry name" value="DUF8039"/>
    <property type="match status" value="1"/>
</dbReference>
<organism evidence="6 7">
    <name type="scientific">Saponaria officinalis</name>
    <name type="common">Common soapwort</name>
    <name type="synonym">Lychnis saponaria</name>
    <dbReference type="NCBI Taxonomy" id="3572"/>
    <lineage>
        <taxon>Eukaryota</taxon>
        <taxon>Viridiplantae</taxon>
        <taxon>Streptophyta</taxon>
        <taxon>Embryophyta</taxon>
        <taxon>Tracheophyta</taxon>
        <taxon>Spermatophyta</taxon>
        <taxon>Magnoliopsida</taxon>
        <taxon>eudicotyledons</taxon>
        <taxon>Gunneridae</taxon>
        <taxon>Pentapetalae</taxon>
        <taxon>Caryophyllales</taxon>
        <taxon>Caryophyllaceae</taxon>
        <taxon>Caryophylleae</taxon>
        <taxon>Saponaria</taxon>
    </lineage>
</organism>
<dbReference type="InterPro" id="IPR058352">
    <property type="entry name" value="DUF8039"/>
</dbReference>
<dbReference type="PROSITE" id="PS50600">
    <property type="entry name" value="ULP_PROTEASE"/>
    <property type="match status" value="1"/>
</dbReference>
<comment type="similarity">
    <text evidence="1">Belongs to the peptidase C48 family.</text>
</comment>
<dbReference type="InterPro" id="IPR038765">
    <property type="entry name" value="Papain-like_cys_pep_sf"/>
</dbReference>
<dbReference type="SUPFAM" id="SSF54001">
    <property type="entry name" value="Cysteine proteinases"/>
    <property type="match status" value="1"/>
</dbReference>
<evidence type="ECO:0000256" key="2">
    <source>
        <dbReference type="ARBA" id="ARBA00022670"/>
    </source>
</evidence>
<dbReference type="PANTHER" id="PTHR33018">
    <property type="entry name" value="OS10G0338966 PROTEIN-RELATED"/>
    <property type="match status" value="1"/>
</dbReference>
<evidence type="ECO:0000313" key="6">
    <source>
        <dbReference type="EMBL" id="KAK9750073.1"/>
    </source>
</evidence>
<keyword evidence="2" id="KW-0645">Protease</keyword>
<evidence type="ECO:0000313" key="7">
    <source>
        <dbReference type="Proteomes" id="UP001443914"/>
    </source>
</evidence>
<comment type="caution">
    <text evidence="6">The sequence shown here is derived from an EMBL/GenBank/DDBJ whole genome shotgun (WGS) entry which is preliminary data.</text>
</comment>
<feature type="compositionally biased region" description="Basic and acidic residues" evidence="4">
    <location>
        <begin position="540"/>
        <end position="554"/>
    </location>
</feature>
<keyword evidence="7" id="KW-1185">Reference proteome</keyword>
<evidence type="ECO:0000256" key="1">
    <source>
        <dbReference type="ARBA" id="ARBA00005234"/>
    </source>
</evidence>
<dbReference type="PANTHER" id="PTHR33018:SF31">
    <property type="entry name" value="TRANSPOSASE, PTTA_EN_SPM, PLANT"/>
    <property type="match status" value="1"/>
</dbReference>
<dbReference type="Pfam" id="PF13963">
    <property type="entry name" value="Transpos_assoc"/>
    <property type="match status" value="1"/>
</dbReference>
<feature type="compositionally biased region" description="Basic and acidic residues" evidence="4">
    <location>
        <begin position="679"/>
        <end position="689"/>
    </location>
</feature>